<dbReference type="InterPro" id="IPR017972">
    <property type="entry name" value="Cyt_P450_CS"/>
</dbReference>
<feature type="domain" description="PRMT5 TIM barrel" evidence="11">
    <location>
        <begin position="483"/>
        <end position="544"/>
    </location>
</feature>
<evidence type="ECO:0000259" key="10">
    <source>
        <dbReference type="Pfam" id="PF05185"/>
    </source>
</evidence>
<dbReference type="Pfam" id="PF05185">
    <property type="entry name" value="PRMT5"/>
    <property type="match status" value="1"/>
</dbReference>
<evidence type="ECO:0000313" key="13">
    <source>
        <dbReference type="Proteomes" id="UP000789390"/>
    </source>
</evidence>
<dbReference type="InterPro" id="IPR050479">
    <property type="entry name" value="CYP11_CYP27_families"/>
</dbReference>
<dbReference type="Pfam" id="PF00067">
    <property type="entry name" value="p450"/>
    <property type="match status" value="1"/>
</dbReference>
<protein>
    <recommendedName>
        <fullName evidence="14">Cytochrome P450</fullName>
    </recommendedName>
</protein>
<dbReference type="FunFam" id="1.10.630.10:FF:000006">
    <property type="entry name" value="Cytochrome P450 302a1, mitochondrial"/>
    <property type="match status" value="1"/>
</dbReference>
<comment type="caution">
    <text evidence="12">The sequence shown here is derived from an EMBL/GenBank/DDBJ whole genome shotgun (WGS) entry which is preliminary data.</text>
</comment>
<name>A0A8J2RY71_9CRUS</name>
<dbReference type="PANTHER" id="PTHR24279:SF120">
    <property type="entry name" value="CYTOCHROME P450"/>
    <property type="match status" value="1"/>
</dbReference>
<evidence type="ECO:0000256" key="1">
    <source>
        <dbReference type="ARBA" id="ARBA00001971"/>
    </source>
</evidence>
<dbReference type="PROSITE" id="PS00086">
    <property type="entry name" value="CYTOCHROME_P450"/>
    <property type="match status" value="1"/>
</dbReference>
<sequence length="589" mass="68232">MRSLFTRKFLNLSRSYSVNKTFQEIPGPKPLPLIGNALLFSPLGPYKVSRLLDGFADLQKQYGDIIKLNMGNKISLLIFNPDDIRSMFQYEGKYPQRPTFEALKDYRKKKYQCVGVVPDNGEEWHRMRQNVQILLKLKTVHSYWSRQQAVAQEFSAGLLSKMNSDGILEDFLQYAFQYSLEAIGVVCYGKRLNCFSNNSEDYRVNKAIVQANVKFLKALGETFHQPPWWKLWRTKAYKIIESTQDFMMGTAVKYLQEARQKLIENPDRFLEEDPILYHLLENRNLSETEKNLLVTEIFQGGIDATGTVITMMLYELARNPSIQTSIYEDLMKNKMRPGHISPLLRACLKETLRLHPTAGGTSRIIDSDAVLSGYHVPKGTLVIGVNPVISKMGRHFSDPLTFDPWRFLKKTETAHPYTSLPFGHGARMCPGRRFAEQEILLCVAEVILKYEVLSVSSKDIFMFLEMNLVPSEPIDFKLILICPIKFLVVPTHLFMTNKKGFPVLPKSHQVAIRQFLFQETQILIIGAQRHQHYKHYQQYMEHMWQVGYESDPVMQFAQGYEDFLQFPLHNNLEAQTYEVFEKDPVKYTE</sequence>
<reference evidence="12" key="1">
    <citation type="submission" date="2021-11" db="EMBL/GenBank/DDBJ databases">
        <authorList>
            <person name="Schell T."/>
        </authorList>
    </citation>
    <scope>NUCLEOTIDE SEQUENCE</scope>
    <source>
        <strain evidence="12">M5</strain>
    </source>
</reference>
<keyword evidence="7 9" id="KW-0503">Monooxygenase</keyword>
<dbReference type="Proteomes" id="UP000789390">
    <property type="component" value="Unassembled WGS sequence"/>
</dbReference>
<keyword evidence="13" id="KW-1185">Reference proteome</keyword>
<feature type="binding site" description="axial binding residue" evidence="8">
    <location>
        <position position="429"/>
    </location>
    <ligand>
        <name>heme</name>
        <dbReference type="ChEBI" id="CHEBI:30413"/>
    </ligand>
    <ligandPart>
        <name>Fe</name>
        <dbReference type="ChEBI" id="CHEBI:18248"/>
    </ligandPart>
</feature>
<dbReference type="Gene3D" id="3.20.20.150">
    <property type="entry name" value="Divalent-metal-dependent TIM barrel enzymes"/>
    <property type="match status" value="1"/>
</dbReference>
<dbReference type="PRINTS" id="PR00385">
    <property type="entry name" value="P450"/>
</dbReference>
<evidence type="ECO:0000256" key="5">
    <source>
        <dbReference type="ARBA" id="ARBA00023002"/>
    </source>
</evidence>
<keyword evidence="6 8" id="KW-0408">Iron</keyword>
<evidence type="ECO:0000256" key="7">
    <source>
        <dbReference type="ARBA" id="ARBA00023033"/>
    </source>
</evidence>
<dbReference type="EMBL" id="CAKKLH010000292">
    <property type="protein sequence ID" value="CAH0109461.1"/>
    <property type="molecule type" value="Genomic_DNA"/>
</dbReference>
<dbReference type="PANTHER" id="PTHR24279">
    <property type="entry name" value="CYTOCHROME P450"/>
    <property type="match status" value="1"/>
</dbReference>
<evidence type="ECO:0000256" key="8">
    <source>
        <dbReference type="PIRSR" id="PIRSR602401-1"/>
    </source>
</evidence>
<feature type="domain" description="PRMT5 arginine-N-methyltransferase" evidence="10">
    <location>
        <begin position="555"/>
        <end position="588"/>
    </location>
</feature>
<comment type="similarity">
    <text evidence="2 9">Belongs to the cytochrome P450 family.</text>
</comment>
<dbReference type="InterPro" id="IPR001128">
    <property type="entry name" value="Cyt_P450"/>
</dbReference>
<gene>
    <name evidence="12" type="ORF">DGAL_LOCUS12939</name>
</gene>
<dbReference type="PRINTS" id="PR00463">
    <property type="entry name" value="EP450I"/>
</dbReference>
<comment type="cofactor">
    <cofactor evidence="1 8">
        <name>heme</name>
        <dbReference type="ChEBI" id="CHEBI:30413"/>
    </cofactor>
</comment>
<dbReference type="Pfam" id="PF17285">
    <property type="entry name" value="PRMT5_TIM"/>
    <property type="match status" value="1"/>
</dbReference>
<dbReference type="GO" id="GO:0016705">
    <property type="term" value="F:oxidoreductase activity, acting on paired donors, with incorporation or reduction of molecular oxygen"/>
    <property type="evidence" value="ECO:0007669"/>
    <property type="project" value="InterPro"/>
</dbReference>
<dbReference type="InterPro" id="IPR035075">
    <property type="entry name" value="PRMT5"/>
</dbReference>
<evidence type="ECO:0000259" key="11">
    <source>
        <dbReference type="Pfam" id="PF17285"/>
    </source>
</evidence>
<evidence type="ECO:0000256" key="9">
    <source>
        <dbReference type="RuleBase" id="RU000461"/>
    </source>
</evidence>
<evidence type="ECO:0000256" key="3">
    <source>
        <dbReference type="ARBA" id="ARBA00022617"/>
    </source>
</evidence>
<dbReference type="GO" id="GO:0020037">
    <property type="term" value="F:heme binding"/>
    <property type="evidence" value="ECO:0007669"/>
    <property type="project" value="InterPro"/>
</dbReference>
<proteinExistence type="inferred from homology"/>
<dbReference type="Gene3D" id="3.40.50.150">
    <property type="entry name" value="Vaccinia Virus protein VP39"/>
    <property type="match status" value="1"/>
</dbReference>
<dbReference type="InterPro" id="IPR035247">
    <property type="entry name" value="PRMT5_TIM"/>
</dbReference>
<dbReference type="GO" id="GO:0004497">
    <property type="term" value="F:monooxygenase activity"/>
    <property type="evidence" value="ECO:0007669"/>
    <property type="project" value="UniProtKB-KW"/>
</dbReference>
<dbReference type="InterPro" id="IPR029063">
    <property type="entry name" value="SAM-dependent_MTases_sf"/>
</dbReference>
<evidence type="ECO:0000256" key="6">
    <source>
        <dbReference type="ARBA" id="ARBA00023004"/>
    </source>
</evidence>
<dbReference type="InterPro" id="IPR036396">
    <property type="entry name" value="Cyt_P450_sf"/>
</dbReference>
<evidence type="ECO:0000256" key="4">
    <source>
        <dbReference type="ARBA" id="ARBA00022723"/>
    </source>
</evidence>
<dbReference type="SUPFAM" id="SSF48264">
    <property type="entry name" value="Cytochrome P450"/>
    <property type="match status" value="1"/>
</dbReference>
<keyword evidence="4 8" id="KW-0479">Metal-binding</keyword>
<evidence type="ECO:0008006" key="14">
    <source>
        <dbReference type="Google" id="ProtNLM"/>
    </source>
</evidence>
<dbReference type="AlphaFoldDB" id="A0A8J2RY71"/>
<dbReference type="Gene3D" id="1.10.630.10">
    <property type="entry name" value="Cytochrome P450"/>
    <property type="match status" value="1"/>
</dbReference>
<dbReference type="InterPro" id="IPR002401">
    <property type="entry name" value="Cyt_P450_E_grp-I"/>
</dbReference>
<keyword evidence="3 8" id="KW-0349">Heme</keyword>
<evidence type="ECO:0000313" key="12">
    <source>
        <dbReference type="EMBL" id="CAH0109461.1"/>
    </source>
</evidence>
<keyword evidence="5 9" id="KW-0560">Oxidoreductase</keyword>
<organism evidence="12 13">
    <name type="scientific">Daphnia galeata</name>
    <dbReference type="NCBI Taxonomy" id="27404"/>
    <lineage>
        <taxon>Eukaryota</taxon>
        <taxon>Metazoa</taxon>
        <taxon>Ecdysozoa</taxon>
        <taxon>Arthropoda</taxon>
        <taxon>Crustacea</taxon>
        <taxon>Branchiopoda</taxon>
        <taxon>Diplostraca</taxon>
        <taxon>Cladocera</taxon>
        <taxon>Anomopoda</taxon>
        <taxon>Daphniidae</taxon>
        <taxon>Daphnia</taxon>
    </lineage>
</organism>
<dbReference type="GO" id="GO:0005506">
    <property type="term" value="F:iron ion binding"/>
    <property type="evidence" value="ECO:0007669"/>
    <property type="project" value="InterPro"/>
</dbReference>
<evidence type="ECO:0000256" key="2">
    <source>
        <dbReference type="ARBA" id="ARBA00010617"/>
    </source>
</evidence>
<dbReference type="OrthoDB" id="3945418at2759"/>
<dbReference type="CDD" id="cd11054">
    <property type="entry name" value="CYP24A1-like"/>
    <property type="match status" value="1"/>
</dbReference>
<accession>A0A8J2RY71</accession>